<feature type="coiled-coil region" evidence="1">
    <location>
        <begin position="126"/>
        <end position="184"/>
    </location>
</feature>
<dbReference type="CDD" id="cd01127">
    <property type="entry name" value="TrwB_TraG_TraD_VirD4"/>
    <property type="match status" value="1"/>
</dbReference>
<dbReference type="Gene3D" id="1.10.8.730">
    <property type="match status" value="1"/>
</dbReference>
<dbReference type="AlphaFoldDB" id="A0A1M5BMD6"/>
<dbReference type="OrthoDB" id="9804380at2"/>
<dbReference type="STRING" id="1121256.SAMN02746089_01916"/>
<protein>
    <submittedName>
        <fullName evidence="3">AAA-like domain-containing protein</fullName>
    </submittedName>
</protein>
<dbReference type="Pfam" id="PF19044">
    <property type="entry name" value="P-loop_TraG"/>
    <property type="match status" value="1"/>
</dbReference>
<dbReference type="PANTHER" id="PTHR30121:SF11">
    <property type="entry name" value="AAA+ ATPASE DOMAIN-CONTAINING PROTEIN"/>
    <property type="match status" value="1"/>
</dbReference>
<dbReference type="Proteomes" id="UP000184088">
    <property type="component" value="Unassembled WGS sequence"/>
</dbReference>
<dbReference type="PANTHER" id="PTHR30121">
    <property type="entry name" value="UNCHARACTERIZED PROTEIN YJGR-RELATED"/>
    <property type="match status" value="1"/>
</dbReference>
<keyword evidence="4" id="KW-1185">Reference proteome</keyword>
<proteinExistence type="predicted"/>
<reference evidence="3 4" key="1">
    <citation type="submission" date="2016-11" db="EMBL/GenBank/DDBJ databases">
        <authorList>
            <person name="Jaros S."/>
            <person name="Januszkiewicz K."/>
            <person name="Wedrychowicz H."/>
        </authorList>
    </citation>
    <scope>NUCLEOTIDE SEQUENCE [LARGE SCALE GENOMIC DNA]</scope>
    <source>
        <strain evidence="3 4">DSM 17918</strain>
    </source>
</reference>
<feature type="domain" description="TraG P-loop" evidence="2">
    <location>
        <begin position="243"/>
        <end position="591"/>
    </location>
</feature>
<keyword evidence="1" id="KW-0175">Coiled coil</keyword>
<dbReference type="Gene3D" id="3.40.50.300">
    <property type="entry name" value="P-loop containing nucleotide triphosphate hydrolases"/>
    <property type="match status" value="1"/>
</dbReference>
<name>A0A1M5BMD6_9THEO</name>
<evidence type="ECO:0000313" key="4">
    <source>
        <dbReference type="Proteomes" id="UP000184088"/>
    </source>
</evidence>
<dbReference type="RefSeq" id="WP_159432393.1">
    <property type="nucleotide sequence ID" value="NZ_FQVH01000022.1"/>
</dbReference>
<evidence type="ECO:0000256" key="1">
    <source>
        <dbReference type="SAM" id="Coils"/>
    </source>
</evidence>
<evidence type="ECO:0000259" key="2">
    <source>
        <dbReference type="Pfam" id="PF19044"/>
    </source>
</evidence>
<dbReference type="EMBL" id="FQVH01000022">
    <property type="protein sequence ID" value="SHF43671.1"/>
    <property type="molecule type" value="Genomic_DNA"/>
</dbReference>
<dbReference type="InterPro" id="IPR043964">
    <property type="entry name" value="P-loop_TraG"/>
</dbReference>
<organism evidence="3 4">
    <name type="scientific">Caldanaerobius fijiensis DSM 17918</name>
    <dbReference type="NCBI Taxonomy" id="1121256"/>
    <lineage>
        <taxon>Bacteria</taxon>
        <taxon>Bacillati</taxon>
        <taxon>Bacillota</taxon>
        <taxon>Clostridia</taxon>
        <taxon>Thermoanaerobacterales</taxon>
        <taxon>Thermoanaerobacteraceae</taxon>
        <taxon>Caldanaerobius</taxon>
    </lineage>
</organism>
<dbReference type="SUPFAM" id="SSF52540">
    <property type="entry name" value="P-loop containing nucleoside triphosphate hydrolases"/>
    <property type="match status" value="1"/>
</dbReference>
<gene>
    <name evidence="3" type="ORF">SAMN02746089_01916</name>
</gene>
<dbReference type="InterPro" id="IPR027417">
    <property type="entry name" value="P-loop_NTPase"/>
</dbReference>
<evidence type="ECO:0000313" key="3">
    <source>
        <dbReference type="EMBL" id="SHF43671.1"/>
    </source>
</evidence>
<dbReference type="InterPro" id="IPR051162">
    <property type="entry name" value="T4SS_component"/>
</dbReference>
<accession>A0A1M5BMD6</accession>
<sequence>MQRLKIRMRIQNLKMNSKSKQPEDDGRFDRNVLEIRDLLTPDGFEETKDYIYLGAEKYVRTFVVSVWPREIHVGWFDDIFSLGDIDLSIYVDPVPDRIVAKKLRDRLISVMTELYRKEKDGDISYVPQLMAMKDDLERELTDVQTNRDKMFYVTAIITLKASNLEELENKTNMLEDIFARKAARIRVATFMQAEGFKGSLPMCKPALQMYERNITTGGVASLFPISNPDLTHPDGILLGRNYFTGAPVFINNFAVPYYLNNQHIAIFGIPGAGKSVAVKHILFSYILIGKKVVVIDPEKEYRKLIEGLGGEYIEIKSGVEAGMNPFDLEVDVDEYGNETVDIQSKVSEIKGLLGAISRNFNGRPLNALELVAVEQSILELYKERNITSNPESLYEEGGRKIGKDKYAIGKVKKRMPTLSDLRKKLAEKKNSQELAEILIPFTRGHSMGMFDCETSIDTKSHIIGFSFFDIKDEFTKFYATYVLLAWIWQNFVQRQRDIDKIVANDEAWMFVKYPEAAQFLNDLARRGRKHHTALIVSSQFIDEFLENENGQAVIKSCATNILMRQHPASVDKTVEFFHLSSGTKNLLESFSQGECILSLNGNVTAIKVTPIACEWPYITT</sequence>